<dbReference type="InterPro" id="IPR039697">
    <property type="entry name" value="Alcohol_dehydrogenase_Fe"/>
</dbReference>
<gene>
    <name evidence="4" type="primary">adhE_21</name>
    <name evidence="4" type="ORF">SDC9_101790</name>
</gene>
<evidence type="ECO:0000256" key="1">
    <source>
        <dbReference type="ARBA" id="ARBA00023002"/>
    </source>
</evidence>
<dbReference type="Pfam" id="PF25137">
    <property type="entry name" value="ADH_Fe_C"/>
    <property type="match status" value="1"/>
</dbReference>
<sequence>MQKIKLGANMIYFGEKALMALSDLKGSMNKALIVESGTILQTLGIESELTELLSAADIDYQIFNNVGPEPAYKDIEKGVVLANAFQPDWIIGLGGGSAMDAAKIIWAIYENPELTSIDELAKPNNIKSLRKKARLCCITTTAGTGSEVTRAAVFTDEESKRKIAIADSINLRLVPDIAILDPQLTMTMPPSLTASTGMDALTHAVEAFLSKRSNVFSDGMAVAAYKLINKNLLNSYNQPKVYEYKANMLAASTMAGIAFSNGGLGICHSLAHVLGAKLKVAHGMANAILLPYVIELLKGYPACCLRISQLESETGTADLTVSIRNLNASLHIPDSFKTLNSTNYDWFMQMEELIDLTLADPNTKNSPVEPTRAELKMIITSAFK</sequence>
<dbReference type="InterPro" id="IPR001670">
    <property type="entry name" value="ADH_Fe/GldA"/>
</dbReference>
<dbReference type="FunFam" id="3.40.50.1970:FF:000003">
    <property type="entry name" value="Alcohol dehydrogenase, iron-containing"/>
    <property type="match status" value="1"/>
</dbReference>
<dbReference type="PANTHER" id="PTHR11496:SF83">
    <property type="entry name" value="HYDROXYACID-OXOACID TRANSHYDROGENASE, MITOCHONDRIAL"/>
    <property type="match status" value="1"/>
</dbReference>
<dbReference type="PROSITE" id="PS00913">
    <property type="entry name" value="ADH_IRON_1"/>
    <property type="match status" value="1"/>
</dbReference>
<feature type="domain" description="Alcohol dehydrogenase iron-type/glycerol dehydrogenase GldA" evidence="2">
    <location>
        <begin position="10"/>
        <end position="182"/>
    </location>
</feature>
<dbReference type="Gene3D" id="1.20.1090.10">
    <property type="entry name" value="Dehydroquinate synthase-like - alpha domain"/>
    <property type="match status" value="1"/>
</dbReference>
<evidence type="ECO:0000259" key="2">
    <source>
        <dbReference type="Pfam" id="PF00465"/>
    </source>
</evidence>
<accession>A0A645AP28</accession>
<comment type="caution">
    <text evidence="4">The sequence shown here is derived from an EMBL/GenBank/DDBJ whole genome shotgun (WGS) entry which is preliminary data.</text>
</comment>
<feature type="domain" description="Fe-containing alcohol dehydrogenase-like C-terminal" evidence="3">
    <location>
        <begin position="193"/>
        <end position="382"/>
    </location>
</feature>
<dbReference type="EMBL" id="VSSQ01015066">
    <property type="protein sequence ID" value="MPM55005.1"/>
    <property type="molecule type" value="Genomic_DNA"/>
</dbReference>
<dbReference type="GO" id="GO:0046872">
    <property type="term" value="F:metal ion binding"/>
    <property type="evidence" value="ECO:0007669"/>
    <property type="project" value="InterPro"/>
</dbReference>
<dbReference type="AlphaFoldDB" id="A0A645AP28"/>
<organism evidence="4">
    <name type="scientific">bioreactor metagenome</name>
    <dbReference type="NCBI Taxonomy" id="1076179"/>
    <lineage>
        <taxon>unclassified sequences</taxon>
        <taxon>metagenomes</taxon>
        <taxon>ecological metagenomes</taxon>
    </lineage>
</organism>
<protein>
    <submittedName>
        <fullName evidence="4">Aldehyde-alcohol dehydrogenase</fullName>
    </submittedName>
</protein>
<evidence type="ECO:0000313" key="4">
    <source>
        <dbReference type="EMBL" id="MPM55005.1"/>
    </source>
</evidence>
<dbReference type="InterPro" id="IPR056798">
    <property type="entry name" value="ADH_Fe_C"/>
</dbReference>
<dbReference type="InterPro" id="IPR018211">
    <property type="entry name" value="ADH_Fe_CS"/>
</dbReference>
<name>A0A645AP28_9ZZZZ</name>
<reference evidence="4" key="1">
    <citation type="submission" date="2019-08" db="EMBL/GenBank/DDBJ databases">
        <authorList>
            <person name="Kucharzyk K."/>
            <person name="Murdoch R.W."/>
            <person name="Higgins S."/>
            <person name="Loffler F."/>
        </authorList>
    </citation>
    <scope>NUCLEOTIDE SEQUENCE</scope>
</reference>
<dbReference type="PANTHER" id="PTHR11496">
    <property type="entry name" value="ALCOHOL DEHYDROGENASE"/>
    <property type="match status" value="1"/>
</dbReference>
<dbReference type="Pfam" id="PF00465">
    <property type="entry name" value="Fe-ADH"/>
    <property type="match status" value="1"/>
</dbReference>
<dbReference type="InterPro" id="IPR034802">
    <property type="entry name" value="NADPH_BDH"/>
</dbReference>
<dbReference type="PROSITE" id="PS00060">
    <property type="entry name" value="ADH_IRON_2"/>
    <property type="match status" value="1"/>
</dbReference>
<keyword evidence="1" id="KW-0560">Oxidoreductase</keyword>
<proteinExistence type="predicted"/>
<dbReference type="GO" id="GO:0005739">
    <property type="term" value="C:mitochondrion"/>
    <property type="evidence" value="ECO:0007669"/>
    <property type="project" value="TreeGrafter"/>
</dbReference>
<dbReference type="GO" id="GO:0004022">
    <property type="term" value="F:alcohol dehydrogenase (NAD+) activity"/>
    <property type="evidence" value="ECO:0007669"/>
    <property type="project" value="TreeGrafter"/>
</dbReference>
<dbReference type="SUPFAM" id="SSF56796">
    <property type="entry name" value="Dehydroquinate synthase-like"/>
    <property type="match status" value="1"/>
</dbReference>
<evidence type="ECO:0000259" key="3">
    <source>
        <dbReference type="Pfam" id="PF25137"/>
    </source>
</evidence>
<dbReference type="Gene3D" id="3.40.50.1970">
    <property type="match status" value="1"/>
</dbReference>
<dbReference type="CDD" id="cd08179">
    <property type="entry name" value="NADPH_BDH"/>
    <property type="match status" value="1"/>
</dbReference>